<gene>
    <name evidence="1" type="ORF">E2C01_094895</name>
</gene>
<dbReference type="AlphaFoldDB" id="A0A5B7JXD4"/>
<dbReference type="EMBL" id="VSRR010118562">
    <property type="protein sequence ID" value="MPC99479.1"/>
    <property type="molecule type" value="Genomic_DNA"/>
</dbReference>
<organism evidence="1 2">
    <name type="scientific">Portunus trituberculatus</name>
    <name type="common">Swimming crab</name>
    <name type="synonym">Neptunus trituberculatus</name>
    <dbReference type="NCBI Taxonomy" id="210409"/>
    <lineage>
        <taxon>Eukaryota</taxon>
        <taxon>Metazoa</taxon>
        <taxon>Ecdysozoa</taxon>
        <taxon>Arthropoda</taxon>
        <taxon>Crustacea</taxon>
        <taxon>Multicrustacea</taxon>
        <taxon>Malacostraca</taxon>
        <taxon>Eumalacostraca</taxon>
        <taxon>Eucarida</taxon>
        <taxon>Decapoda</taxon>
        <taxon>Pleocyemata</taxon>
        <taxon>Brachyura</taxon>
        <taxon>Eubrachyura</taxon>
        <taxon>Portunoidea</taxon>
        <taxon>Portunidae</taxon>
        <taxon>Portuninae</taxon>
        <taxon>Portunus</taxon>
    </lineage>
</organism>
<evidence type="ECO:0000313" key="2">
    <source>
        <dbReference type="Proteomes" id="UP000324222"/>
    </source>
</evidence>
<accession>A0A5B7JXD4</accession>
<dbReference type="Proteomes" id="UP000324222">
    <property type="component" value="Unassembled WGS sequence"/>
</dbReference>
<reference evidence="1 2" key="1">
    <citation type="submission" date="2019-05" db="EMBL/GenBank/DDBJ databases">
        <title>Another draft genome of Portunus trituberculatus and its Hox gene families provides insights of decapod evolution.</title>
        <authorList>
            <person name="Jeong J.-H."/>
            <person name="Song I."/>
            <person name="Kim S."/>
            <person name="Choi T."/>
            <person name="Kim D."/>
            <person name="Ryu S."/>
            <person name="Kim W."/>
        </authorList>
    </citation>
    <scope>NUCLEOTIDE SEQUENCE [LARGE SCALE GENOMIC DNA]</scope>
    <source>
        <tissue evidence="1">Muscle</tissue>
    </source>
</reference>
<keyword evidence="2" id="KW-1185">Reference proteome</keyword>
<evidence type="ECO:0000313" key="1">
    <source>
        <dbReference type="EMBL" id="MPC99479.1"/>
    </source>
</evidence>
<protein>
    <submittedName>
        <fullName evidence="1">Uncharacterized protein</fullName>
    </submittedName>
</protein>
<comment type="caution">
    <text evidence="1">The sequence shown here is derived from an EMBL/GenBank/DDBJ whole genome shotgun (WGS) entry which is preliminary data.</text>
</comment>
<proteinExistence type="predicted"/>
<sequence>MCLPAPSTSLPPVLGPYHHPSASLV</sequence>
<name>A0A5B7JXD4_PORTR</name>